<proteinExistence type="predicted"/>
<comment type="caution">
    <text evidence="1">The sequence shown here is derived from an EMBL/GenBank/DDBJ whole genome shotgun (WGS) entry which is preliminary data.</text>
</comment>
<accession>A0ABW1IQ10</accession>
<protein>
    <submittedName>
        <fullName evidence="1">Uncharacterized protein</fullName>
    </submittedName>
</protein>
<dbReference type="Proteomes" id="UP001596250">
    <property type="component" value="Unassembled WGS sequence"/>
</dbReference>
<evidence type="ECO:0000313" key="2">
    <source>
        <dbReference type="Proteomes" id="UP001596250"/>
    </source>
</evidence>
<evidence type="ECO:0000313" key="1">
    <source>
        <dbReference type="EMBL" id="MFC5987183.1"/>
    </source>
</evidence>
<name>A0ABW1IQ10_9BACL</name>
<keyword evidence="2" id="KW-1185">Reference proteome</keyword>
<dbReference type="EMBL" id="JBHSQV010000154">
    <property type="protein sequence ID" value="MFC5987183.1"/>
    <property type="molecule type" value="Genomic_DNA"/>
</dbReference>
<sequence>MNSIGKGKVQIKAPAVKLEARVPGQDASEEQIEEWQQHDGYEGACGIIQKPAESSHRREME</sequence>
<dbReference type="RefSeq" id="WP_379894523.1">
    <property type="nucleotide sequence ID" value="NZ_CBCSCT010000051.1"/>
</dbReference>
<gene>
    <name evidence="1" type="ORF">ACFPXP_12280</name>
</gene>
<organism evidence="1 2">
    <name type="scientific">Marinicrinis lubricantis</name>
    <dbReference type="NCBI Taxonomy" id="2086470"/>
    <lineage>
        <taxon>Bacteria</taxon>
        <taxon>Bacillati</taxon>
        <taxon>Bacillota</taxon>
        <taxon>Bacilli</taxon>
        <taxon>Bacillales</taxon>
        <taxon>Paenibacillaceae</taxon>
    </lineage>
</organism>
<reference evidence="2" key="1">
    <citation type="journal article" date="2019" name="Int. J. Syst. Evol. Microbiol.">
        <title>The Global Catalogue of Microorganisms (GCM) 10K type strain sequencing project: providing services to taxonomists for standard genome sequencing and annotation.</title>
        <authorList>
            <consortium name="The Broad Institute Genomics Platform"/>
            <consortium name="The Broad Institute Genome Sequencing Center for Infectious Disease"/>
            <person name="Wu L."/>
            <person name="Ma J."/>
        </authorList>
    </citation>
    <scope>NUCLEOTIDE SEQUENCE [LARGE SCALE GENOMIC DNA]</scope>
    <source>
        <strain evidence="2">CCM 8749</strain>
    </source>
</reference>